<proteinExistence type="predicted"/>
<name>A0A6C0JMX8_9ZZZZ</name>
<sequence>MDLFNNPMVNNALKAMTPEQIEEYKKIGEHMYGNINFEDSKIIKQLPPPMAESVAYVEEGIKSGLLPGDLTEDEITLLSNAYGEKWYERYGFQEHEVPEVGLSLQMKQEIDEAISDKIDEALKKKEKKLAKKKKRLNK</sequence>
<dbReference type="EMBL" id="MN740669">
    <property type="protein sequence ID" value="QHU06949.1"/>
    <property type="molecule type" value="Genomic_DNA"/>
</dbReference>
<protein>
    <submittedName>
        <fullName evidence="1">Uncharacterized protein</fullName>
    </submittedName>
</protein>
<dbReference type="AlphaFoldDB" id="A0A6C0JMX8"/>
<organism evidence="1">
    <name type="scientific">viral metagenome</name>
    <dbReference type="NCBI Taxonomy" id="1070528"/>
    <lineage>
        <taxon>unclassified sequences</taxon>
        <taxon>metagenomes</taxon>
        <taxon>organismal metagenomes</taxon>
    </lineage>
</organism>
<accession>A0A6C0JMX8</accession>
<reference evidence="1" key="1">
    <citation type="journal article" date="2020" name="Nature">
        <title>Giant virus diversity and host interactions through global metagenomics.</title>
        <authorList>
            <person name="Schulz F."/>
            <person name="Roux S."/>
            <person name="Paez-Espino D."/>
            <person name="Jungbluth S."/>
            <person name="Walsh D.A."/>
            <person name="Denef V.J."/>
            <person name="McMahon K.D."/>
            <person name="Konstantinidis K.T."/>
            <person name="Eloe-Fadrosh E.A."/>
            <person name="Kyrpides N.C."/>
            <person name="Woyke T."/>
        </authorList>
    </citation>
    <scope>NUCLEOTIDE SEQUENCE</scope>
    <source>
        <strain evidence="1">GVMAG-S-1038524-41</strain>
    </source>
</reference>
<evidence type="ECO:0000313" key="1">
    <source>
        <dbReference type="EMBL" id="QHU06949.1"/>
    </source>
</evidence>